<accession>A0A2T3V8L6</accession>
<dbReference type="InterPro" id="IPR001173">
    <property type="entry name" value="Glyco_trans_2-like"/>
</dbReference>
<dbReference type="Pfam" id="PF00535">
    <property type="entry name" value="Glycos_transf_2"/>
    <property type="match status" value="1"/>
</dbReference>
<dbReference type="SUPFAM" id="SSF53448">
    <property type="entry name" value="Nucleotide-diphospho-sugar transferases"/>
    <property type="match status" value="1"/>
</dbReference>
<dbReference type="PANTHER" id="PTHR22916">
    <property type="entry name" value="GLYCOSYLTRANSFERASE"/>
    <property type="match status" value="1"/>
</dbReference>
<gene>
    <name evidence="2" type="ORF">G4A38_03835</name>
</gene>
<evidence type="ECO:0000313" key="2">
    <source>
        <dbReference type="EMBL" id="NYQ37753.1"/>
    </source>
</evidence>
<dbReference type="AlphaFoldDB" id="A0A2T3V8L6"/>
<dbReference type="InterPro" id="IPR029044">
    <property type="entry name" value="Nucleotide-diphossugar_trans"/>
</dbReference>
<dbReference type="Gene3D" id="3.90.550.10">
    <property type="entry name" value="Spore Coat Polysaccharide Biosynthesis Protein SpsA, Chain A"/>
    <property type="match status" value="1"/>
</dbReference>
<sequence length="265" mass="30896">MISVVMPVYNSEKYLAEAIQSILNQTHKNFELICINDGSTDKSQEIIEYFSSRDARIVVINQPNKGVVSSLNLAISLAKYDYIARMDADDISHPTRLDKQIRYMTSNKDISILGTAYNYVDINGRVLKTRKPPQNDSRIKGMMLFGSPLCHPSVMFNKRLIGMDLYYDNDFKHCEDYELWTRLYGKFKFGNLPDVLLDYRIHDKSVSRENNELQIANKVKAINRNLLRPRRSIRQDNITISTILDQKDRSHLFFQMAYLIRKKLK</sequence>
<dbReference type="EMBL" id="JABUPJ010000003">
    <property type="protein sequence ID" value="NYQ37753.1"/>
    <property type="molecule type" value="Genomic_DNA"/>
</dbReference>
<feature type="domain" description="Glycosyltransferase 2-like" evidence="1">
    <location>
        <begin position="3"/>
        <end position="156"/>
    </location>
</feature>
<dbReference type="Proteomes" id="UP000540485">
    <property type="component" value="Unassembled WGS sequence"/>
</dbReference>
<name>A0A2T3V8L6_ECOLX</name>
<proteinExistence type="predicted"/>
<evidence type="ECO:0000259" key="1">
    <source>
        <dbReference type="Pfam" id="PF00535"/>
    </source>
</evidence>
<dbReference type="PANTHER" id="PTHR22916:SF3">
    <property type="entry name" value="UDP-GLCNAC:BETAGAL BETA-1,3-N-ACETYLGLUCOSAMINYLTRANSFERASE-LIKE PROTEIN 1"/>
    <property type="match status" value="1"/>
</dbReference>
<dbReference type="GO" id="GO:0016758">
    <property type="term" value="F:hexosyltransferase activity"/>
    <property type="evidence" value="ECO:0007669"/>
    <property type="project" value="UniProtKB-ARBA"/>
</dbReference>
<dbReference type="RefSeq" id="WP_089519334.1">
    <property type="nucleotide sequence ID" value="NZ_CP027355.1"/>
</dbReference>
<reference evidence="2" key="1">
    <citation type="journal article" date="2020" name="J. Appl. Microbiol.">
        <title>Genetic characterization of Shigatoxigenic and enteropathogenic Escherichia coli O80:H2 from diarrheic and septicemic calves and relatedness to human Shigatoxigenic E. coli O80:H2.</title>
        <authorList>
            <person name="Habets A."/>
            <person name="Crombe F."/>
            <person name="Nakamura K."/>
            <person name="Guerin V."/>
            <person name="De Rauw K."/>
            <person name="Pierard D."/>
            <person name="Saulmont M."/>
            <person name="Hayashi T."/>
            <person name="Mainil J.G."/>
            <person name="Thiry D."/>
        </authorList>
    </citation>
    <scope>NUCLEOTIDE SEQUENCE [LARGE SCALE GENOMIC DNA]</scope>
    <source>
        <strain evidence="2">EH3306</strain>
    </source>
</reference>
<protein>
    <submittedName>
        <fullName evidence="2">Glycosyltransferase</fullName>
    </submittedName>
</protein>
<comment type="caution">
    <text evidence="2">The sequence shown here is derived from an EMBL/GenBank/DDBJ whole genome shotgun (WGS) entry which is preliminary data.</text>
</comment>
<organism evidence="2">
    <name type="scientific">Escherichia coli</name>
    <dbReference type="NCBI Taxonomy" id="562"/>
    <lineage>
        <taxon>Bacteria</taxon>
        <taxon>Pseudomonadati</taxon>
        <taxon>Pseudomonadota</taxon>
        <taxon>Gammaproteobacteria</taxon>
        <taxon>Enterobacterales</taxon>
        <taxon>Enterobacteriaceae</taxon>
        <taxon>Escherichia</taxon>
    </lineage>
</organism>